<keyword evidence="6" id="KW-1185">Reference proteome</keyword>
<dbReference type="PROSITE" id="PS50082">
    <property type="entry name" value="WD_REPEATS_2"/>
    <property type="match status" value="2"/>
</dbReference>
<dbReference type="Gene3D" id="2.130.10.10">
    <property type="entry name" value="YVTN repeat-like/Quinoprotein amine dehydrogenase"/>
    <property type="match status" value="2"/>
</dbReference>
<dbReference type="SMART" id="SM00320">
    <property type="entry name" value="WD40"/>
    <property type="match status" value="5"/>
</dbReference>
<organism evidence="5 6">
    <name type="scientific">Nosema bombycis (strain CQ1 / CVCC 102059)</name>
    <name type="common">Microsporidian parasite</name>
    <name type="synonym">Pebrine of silkworm</name>
    <dbReference type="NCBI Taxonomy" id="578461"/>
    <lineage>
        <taxon>Eukaryota</taxon>
        <taxon>Fungi</taxon>
        <taxon>Fungi incertae sedis</taxon>
        <taxon>Microsporidia</taxon>
        <taxon>Nosematidae</taxon>
        <taxon>Nosema</taxon>
    </lineage>
</organism>
<evidence type="ECO:0000256" key="1">
    <source>
        <dbReference type="ARBA" id="ARBA00022574"/>
    </source>
</evidence>
<dbReference type="PANTHER" id="PTHR19848">
    <property type="entry name" value="WD40 REPEAT PROTEIN"/>
    <property type="match status" value="1"/>
</dbReference>
<feature type="compositionally biased region" description="Polar residues" evidence="4">
    <location>
        <begin position="304"/>
        <end position="313"/>
    </location>
</feature>
<evidence type="ECO:0000256" key="4">
    <source>
        <dbReference type="SAM" id="MobiDB-lite"/>
    </source>
</evidence>
<dbReference type="Proteomes" id="UP000016927">
    <property type="component" value="Unassembled WGS sequence"/>
</dbReference>
<dbReference type="SUPFAM" id="SSF50978">
    <property type="entry name" value="WD40 repeat-like"/>
    <property type="match status" value="1"/>
</dbReference>
<proteinExistence type="predicted"/>
<dbReference type="InterPro" id="IPR036322">
    <property type="entry name" value="WD40_repeat_dom_sf"/>
</dbReference>
<dbReference type="STRING" id="578461.R0M609"/>
<keyword evidence="1 3" id="KW-0853">WD repeat</keyword>
<dbReference type="AlphaFoldDB" id="R0M609"/>
<dbReference type="OMA" id="LYTQYNN"/>
<dbReference type="EMBL" id="KB908984">
    <property type="protein sequence ID" value="EOB13399.1"/>
    <property type="molecule type" value="Genomic_DNA"/>
</dbReference>
<evidence type="ECO:0000313" key="6">
    <source>
        <dbReference type="Proteomes" id="UP000016927"/>
    </source>
</evidence>
<name>R0M609_NOSB1</name>
<evidence type="ECO:0000256" key="2">
    <source>
        <dbReference type="ARBA" id="ARBA00022737"/>
    </source>
</evidence>
<dbReference type="InterPro" id="IPR019775">
    <property type="entry name" value="WD40_repeat_CS"/>
</dbReference>
<feature type="repeat" description="WD" evidence="3">
    <location>
        <begin position="597"/>
        <end position="637"/>
    </location>
</feature>
<reference evidence="5 6" key="1">
    <citation type="journal article" date="2013" name="BMC Genomics">
        <title>Comparative genomics of parasitic silkworm microsporidia reveal an association between genome expansion and host adaptation.</title>
        <authorList>
            <person name="Pan G."/>
            <person name="Xu J."/>
            <person name="Li T."/>
            <person name="Xia Q."/>
            <person name="Liu S.L."/>
            <person name="Zhang G."/>
            <person name="Li S."/>
            <person name="Li C."/>
            <person name="Liu H."/>
            <person name="Yang L."/>
            <person name="Liu T."/>
            <person name="Zhang X."/>
            <person name="Wu Z."/>
            <person name="Fan W."/>
            <person name="Dang X."/>
            <person name="Xiang H."/>
            <person name="Tao M."/>
            <person name="Li Y."/>
            <person name="Hu J."/>
            <person name="Li Z."/>
            <person name="Lin L."/>
            <person name="Luo J."/>
            <person name="Geng L."/>
            <person name="Wang L."/>
            <person name="Long M."/>
            <person name="Wan Y."/>
            <person name="He N."/>
            <person name="Zhang Z."/>
            <person name="Lu C."/>
            <person name="Keeling P.J."/>
            <person name="Wang J."/>
            <person name="Xiang Z."/>
            <person name="Zhou Z."/>
        </authorList>
    </citation>
    <scope>NUCLEOTIDE SEQUENCE [LARGE SCALE GENOMIC DNA]</scope>
    <source>
        <strain evidence="6">CQ1 / CVCC 102059</strain>
    </source>
</reference>
<dbReference type="HOGENOM" id="CLU_020079_0_0_1"/>
<dbReference type="SUPFAM" id="SSF63829">
    <property type="entry name" value="Calcium-dependent phosphotriesterase"/>
    <property type="match status" value="1"/>
</dbReference>
<gene>
    <name evidence="5" type="primary">UTP13</name>
    <name evidence="5" type="ORF">NBO_76g0004</name>
</gene>
<protein>
    <submittedName>
        <fullName evidence="5">U3 small nucleolar RNA-associated protein 13</fullName>
    </submittedName>
</protein>
<dbReference type="PANTHER" id="PTHR19848:SF7">
    <property type="entry name" value="F-BOX AND WD-40 DOMAIN PROTEIN 7"/>
    <property type="match status" value="1"/>
</dbReference>
<dbReference type="VEuPathDB" id="MicrosporidiaDB:NBO_76g0004"/>
<evidence type="ECO:0000313" key="5">
    <source>
        <dbReference type="EMBL" id="EOB13399.1"/>
    </source>
</evidence>
<dbReference type="InterPro" id="IPR015943">
    <property type="entry name" value="WD40/YVTN_repeat-like_dom_sf"/>
</dbReference>
<feature type="region of interest" description="Disordered" evidence="4">
    <location>
        <begin position="284"/>
        <end position="343"/>
    </location>
</feature>
<feature type="repeat" description="WD" evidence="3">
    <location>
        <begin position="429"/>
        <end position="461"/>
    </location>
</feature>
<evidence type="ECO:0000256" key="3">
    <source>
        <dbReference type="PROSITE-ProRule" id="PRU00221"/>
    </source>
</evidence>
<accession>R0M609</accession>
<dbReference type="Pfam" id="PF00400">
    <property type="entry name" value="WD40"/>
    <property type="match status" value="2"/>
</dbReference>
<feature type="compositionally biased region" description="Low complexity" evidence="4">
    <location>
        <begin position="330"/>
        <end position="343"/>
    </location>
</feature>
<dbReference type="InterPro" id="IPR001680">
    <property type="entry name" value="WD40_rpt"/>
</dbReference>
<sequence length="902" mass="103422">MKLTFNEKIKISPILNKNKPILVQNTLYTQYNNSILLTNVLNGKILENFDFENISCFTVFKNFLYVANTKILIFSLEEKKIIKEIETGKILINFIKVNEENLYFGSIDGSLKKIIHKKGGNQNCGDQDFCNGKNEDSNCQDLNNNIIFNNLTKGLSLKISSFNNPILNLITKDNKIIAHDGEVIKVLEGSKLELEIQNPNIKGIDFNKNLYWFTEDEIYENKEKILEVKGVQGILVKEDKIIICTGTKIKIYKKGNYELIETKEINNEQKGKLILSDGEIEKLEESGSEYEGGDSEGRIDEGSSNKGSTNEGSSIEEGSVDDEGSMNDSNTTTTNLTTAHPNPNLNINPPYFTKILFFNEDLICTDQNEIYLLSPDFTVKNLIIGDIDEITSMALKDDLIVISSSSDRIFYTYRDFYEEGEYVFRGFLLEGHSDVVMSINISGDKMISSSRDGFVILWEINRSGYCDDKLDNNKLDNKLDNDNDNLDNNDNNNNPYINNKKFKKSYFKYHNFLILNKFDCGGIGQNFCDIYENLLVSGGDEGLIHFFNFKENILIKKIHNKEINFILIHKDKKLIITASQDKEIKVLDFNSKVIKILSGHRKGVTYLNIFNNNLLASCSLDKTLRLWDLNTWECISVLEGHDSGVLSTIDYKNNLISASVTGGLKFWNLSNKKCENNLKFSNKIWDLKVKNDELLVSSCEKLIILKDESQKVNLEILEKETKIAKQKIEIEKSIKENDYLNLLGLMKDTKDYKMLYKVIDKLVYECLDKGKLPSRLETPLELKTALELKLPLINRPPLDNQPLSEPLSDTVPPLDNQPILNSEPPLDHIFKFLSKQQLYKVLQENSKFKNCKTNNLIFNYLIESKQFGSKDVMKEVEKRVEKEFEGVDSIYRRLISYDIYKN</sequence>
<keyword evidence="2" id="KW-0677">Repeat</keyword>
<dbReference type="PROSITE" id="PS00678">
    <property type="entry name" value="WD_REPEATS_1"/>
    <property type="match status" value="2"/>
</dbReference>
<dbReference type="PROSITE" id="PS50294">
    <property type="entry name" value="WD_REPEATS_REGION"/>
    <property type="match status" value="2"/>
</dbReference>
<dbReference type="OrthoDB" id="2195826at2759"/>